<gene>
    <name evidence="1" type="ORF">CO007_01820</name>
</gene>
<sequence length="59" mass="6487">MSEVTSIAESSLTDPFLEKALAANFSNVVFFPSASALELMVGFYVDVLTKGEKKAYHWV</sequence>
<proteinExistence type="predicted"/>
<dbReference type="AlphaFoldDB" id="A0A2M8GN90"/>
<evidence type="ECO:0000313" key="1">
    <source>
        <dbReference type="EMBL" id="PJC82006.1"/>
    </source>
</evidence>
<name>A0A2M8GN90_9BACT</name>
<dbReference type="Proteomes" id="UP000229370">
    <property type="component" value="Unassembled WGS sequence"/>
</dbReference>
<accession>A0A2M8GN90</accession>
<reference evidence="2" key="1">
    <citation type="submission" date="2017-09" db="EMBL/GenBank/DDBJ databases">
        <title>Depth-based differentiation of microbial function through sediment-hosted aquifers and enrichment of novel symbionts in the deep terrestrial subsurface.</title>
        <authorList>
            <person name="Probst A.J."/>
            <person name="Ladd B."/>
            <person name="Jarett J.K."/>
            <person name="Geller-Mcgrath D.E."/>
            <person name="Sieber C.M.K."/>
            <person name="Emerson J.B."/>
            <person name="Anantharaman K."/>
            <person name="Thomas B.C."/>
            <person name="Malmstrom R."/>
            <person name="Stieglmeier M."/>
            <person name="Klingl A."/>
            <person name="Woyke T."/>
            <person name="Ryan C.M."/>
            <person name="Banfield J.F."/>
        </authorList>
    </citation>
    <scope>NUCLEOTIDE SEQUENCE [LARGE SCALE GENOMIC DNA]</scope>
</reference>
<comment type="caution">
    <text evidence="1">The sequence shown here is derived from an EMBL/GenBank/DDBJ whole genome shotgun (WGS) entry which is preliminary data.</text>
</comment>
<protein>
    <submittedName>
        <fullName evidence="1">Uncharacterized protein</fullName>
    </submittedName>
</protein>
<organism evidence="1 2">
    <name type="scientific">Candidatus Roizmanbacteria bacterium CG_4_8_14_3_um_filter_36_10</name>
    <dbReference type="NCBI Taxonomy" id="1974834"/>
    <lineage>
        <taxon>Bacteria</taxon>
        <taxon>Candidatus Roizmaniibacteriota</taxon>
    </lineage>
</organism>
<evidence type="ECO:0000313" key="2">
    <source>
        <dbReference type="Proteomes" id="UP000229370"/>
    </source>
</evidence>
<dbReference type="EMBL" id="PFQK01000033">
    <property type="protein sequence ID" value="PJC82006.1"/>
    <property type="molecule type" value="Genomic_DNA"/>
</dbReference>